<comment type="caution">
    <text evidence="1">The sequence shown here is derived from an EMBL/GenBank/DDBJ whole genome shotgun (WGS) entry which is preliminary data.</text>
</comment>
<gene>
    <name evidence="1" type="ORF">GCM10010170_003570</name>
</gene>
<evidence type="ECO:0000313" key="1">
    <source>
        <dbReference type="EMBL" id="GAA2327635.1"/>
    </source>
</evidence>
<name>A0ABN3FD95_9ACTN</name>
<proteinExistence type="predicted"/>
<reference evidence="1 2" key="1">
    <citation type="journal article" date="2019" name="Int. J. Syst. Evol. Microbiol.">
        <title>The Global Catalogue of Microorganisms (GCM) 10K type strain sequencing project: providing services to taxonomists for standard genome sequencing and annotation.</title>
        <authorList>
            <consortium name="The Broad Institute Genomics Platform"/>
            <consortium name="The Broad Institute Genome Sequencing Center for Infectious Disease"/>
            <person name="Wu L."/>
            <person name="Ma J."/>
        </authorList>
    </citation>
    <scope>NUCLEOTIDE SEQUENCE [LARGE SCALE GENOMIC DNA]</scope>
    <source>
        <strain evidence="1 2">JCM 3272</strain>
    </source>
</reference>
<sequence>MASDAPHNYRRPHWLCLTCRRPWPCAAQRRKFLEKHPRGARHRLQGIMRVLAAEAAQDLGLTREQADARFLVWTFDRAGRGGHQWPTN</sequence>
<evidence type="ECO:0000313" key="2">
    <source>
        <dbReference type="Proteomes" id="UP001501444"/>
    </source>
</evidence>
<organism evidence="1 2">
    <name type="scientific">Dactylosporangium salmoneum</name>
    <dbReference type="NCBI Taxonomy" id="53361"/>
    <lineage>
        <taxon>Bacteria</taxon>
        <taxon>Bacillati</taxon>
        <taxon>Actinomycetota</taxon>
        <taxon>Actinomycetes</taxon>
        <taxon>Micromonosporales</taxon>
        <taxon>Micromonosporaceae</taxon>
        <taxon>Dactylosporangium</taxon>
    </lineage>
</organism>
<protein>
    <recommendedName>
        <fullName evidence="3">Flavin reductase</fullName>
    </recommendedName>
</protein>
<dbReference type="RefSeq" id="WP_344610396.1">
    <property type="nucleotide sequence ID" value="NZ_BAAARV010000004.1"/>
</dbReference>
<accession>A0ABN3FD95</accession>
<evidence type="ECO:0008006" key="3">
    <source>
        <dbReference type="Google" id="ProtNLM"/>
    </source>
</evidence>
<dbReference type="Proteomes" id="UP001501444">
    <property type="component" value="Unassembled WGS sequence"/>
</dbReference>
<keyword evidence="2" id="KW-1185">Reference proteome</keyword>
<dbReference type="EMBL" id="BAAARV010000004">
    <property type="protein sequence ID" value="GAA2327635.1"/>
    <property type="molecule type" value="Genomic_DNA"/>
</dbReference>